<protein>
    <submittedName>
        <fullName evidence="1">Uncharacterized protein</fullName>
    </submittedName>
</protein>
<dbReference type="EMBL" id="JBBPBN010000029">
    <property type="protein sequence ID" value="KAK9006533.1"/>
    <property type="molecule type" value="Genomic_DNA"/>
</dbReference>
<evidence type="ECO:0000313" key="1">
    <source>
        <dbReference type="EMBL" id="KAK9006533.1"/>
    </source>
</evidence>
<organism evidence="1 2">
    <name type="scientific">Hibiscus sabdariffa</name>
    <name type="common">roselle</name>
    <dbReference type="NCBI Taxonomy" id="183260"/>
    <lineage>
        <taxon>Eukaryota</taxon>
        <taxon>Viridiplantae</taxon>
        <taxon>Streptophyta</taxon>
        <taxon>Embryophyta</taxon>
        <taxon>Tracheophyta</taxon>
        <taxon>Spermatophyta</taxon>
        <taxon>Magnoliopsida</taxon>
        <taxon>eudicotyledons</taxon>
        <taxon>Gunneridae</taxon>
        <taxon>Pentapetalae</taxon>
        <taxon>rosids</taxon>
        <taxon>malvids</taxon>
        <taxon>Malvales</taxon>
        <taxon>Malvaceae</taxon>
        <taxon>Malvoideae</taxon>
        <taxon>Hibiscus</taxon>
    </lineage>
</organism>
<proteinExistence type="predicted"/>
<comment type="caution">
    <text evidence="1">The sequence shown here is derived from an EMBL/GenBank/DDBJ whole genome shotgun (WGS) entry which is preliminary data.</text>
</comment>
<gene>
    <name evidence="1" type="ORF">V6N11_035569</name>
</gene>
<sequence>MEKGVWLQREMLKTFNEMHPLRPDRYGVVAAAAIRKQAAKPSKCTKRRSLGRDPILFIYEVCQAEPLHRPI</sequence>
<accession>A0ABR2R0Z9</accession>
<keyword evidence="2" id="KW-1185">Reference proteome</keyword>
<evidence type="ECO:0000313" key="2">
    <source>
        <dbReference type="Proteomes" id="UP001396334"/>
    </source>
</evidence>
<name>A0ABR2R0Z9_9ROSI</name>
<reference evidence="1 2" key="1">
    <citation type="journal article" date="2024" name="G3 (Bethesda)">
        <title>Genome assembly of Hibiscus sabdariffa L. provides insights into metabolisms of medicinal natural products.</title>
        <authorList>
            <person name="Kim T."/>
        </authorList>
    </citation>
    <scope>NUCLEOTIDE SEQUENCE [LARGE SCALE GENOMIC DNA]</scope>
    <source>
        <strain evidence="1">TK-2024</strain>
        <tissue evidence="1">Old leaves</tissue>
    </source>
</reference>
<dbReference type="Proteomes" id="UP001396334">
    <property type="component" value="Unassembled WGS sequence"/>
</dbReference>